<dbReference type="InterPro" id="IPR005174">
    <property type="entry name" value="KIB1-4_b-propeller"/>
</dbReference>
<dbReference type="EMBL" id="JAGKQM010000009">
    <property type="protein sequence ID" value="KAH0910153.1"/>
    <property type="molecule type" value="Genomic_DNA"/>
</dbReference>
<dbReference type="PANTHER" id="PTHR44259">
    <property type="entry name" value="OS07G0183000 PROTEIN-RELATED"/>
    <property type="match status" value="1"/>
</dbReference>
<dbReference type="Pfam" id="PF03478">
    <property type="entry name" value="Beta-prop_KIB1-4"/>
    <property type="match status" value="1"/>
</dbReference>
<protein>
    <recommendedName>
        <fullName evidence="1">KIB1-4 beta-propeller domain-containing protein</fullName>
    </recommendedName>
</protein>
<comment type="caution">
    <text evidence="2">The sequence shown here is derived from an EMBL/GenBank/DDBJ whole genome shotgun (WGS) entry which is preliminary data.</text>
</comment>
<feature type="domain" description="KIB1-4 beta-propeller" evidence="1">
    <location>
        <begin position="181"/>
        <end position="331"/>
    </location>
</feature>
<reference evidence="2 3" key="1">
    <citation type="submission" date="2021-05" db="EMBL/GenBank/DDBJ databases">
        <title>Genome Assembly of Synthetic Allotetraploid Brassica napus Reveals Homoeologous Exchanges between Subgenomes.</title>
        <authorList>
            <person name="Davis J.T."/>
        </authorList>
    </citation>
    <scope>NUCLEOTIDE SEQUENCE [LARGE SCALE GENOMIC DNA]</scope>
    <source>
        <strain evidence="3">cv. Da-Ae</strain>
        <tissue evidence="2">Seedling</tissue>
    </source>
</reference>
<sequence length="374" mass="43487">YSLNVVFNVNLKSKAFYSKSISKTIRLRTLRNKPKKLPKQYRKFREMSQLLSRVGKPLVCKNILRHNINVVRWCSSMPPYPYMLLDYMLNLADSWKDSSDGHITIGKCSSKQQKHIEIKTSVITDDVRNVMSLGYYNGALTLGMLEKEYLTSTNNVRLYIKDREGSTTSSTLGLRDPKHCHKDQRFYVPTPGSDYFYSLDPNSKENDHPEFVDMFPDYLPEEHLDHDADEINSCATTVHFVEVASGEQFFVKWFFKDQLEIDDKGLEQVTRRTRQFMVYRAEDHPRIEEHRKELSYTEDIGDFCIFLGQGEPFCVRASMHPGLRANYIYFSGYNLLTLVLMTSPTDVAISFTLRCVPLRSSEFPYWPHPLSLDS</sequence>
<evidence type="ECO:0000313" key="2">
    <source>
        <dbReference type="EMBL" id="KAH0910153.1"/>
    </source>
</evidence>
<gene>
    <name evidence="2" type="ORF">HID58_033474</name>
</gene>
<evidence type="ECO:0000313" key="3">
    <source>
        <dbReference type="Proteomes" id="UP000824890"/>
    </source>
</evidence>
<accession>A0ABQ8BZE8</accession>
<dbReference type="PANTHER" id="PTHR44259:SF97">
    <property type="entry name" value="DUF295 DOMAIN-CONTAINING PROTEIN"/>
    <property type="match status" value="1"/>
</dbReference>
<name>A0ABQ8BZE8_BRANA</name>
<keyword evidence="3" id="KW-1185">Reference proteome</keyword>
<proteinExistence type="predicted"/>
<dbReference type="Proteomes" id="UP000824890">
    <property type="component" value="Unassembled WGS sequence"/>
</dbReference>
<feature type="non-terminal residue" evidence="2">
    <location>
        <position position="1"/>
    </location>
</feature>
<evidence type="ECO:0000259" key="1">
    <source>
        <dbReference type="Pfam" id="PF03478"/>
    </source>
</evidence>
<dbReference type="InterPro" id="IPR050942">
    <property type="entry name" value="F-box_BR-signaling"/>
</dbReference>
<organism evidence="2 3">
    <name type="scientific">Brassica napus</name>
    <name type="common">Rape</name>
    <dbReference type="NCBI Taxonomy" id="3708"/>
    <lineage>
        <taxon>Eukaryota</taxon>
        <taxon>Viridiplantae</taxon>
        <taxon>Streptophyta</taxon>
        <taxon>Embryophyta</taxon>
        <taxon>Tracheophyta</taxon>
        <taxon>Spermatophyta</taxon>
        <taxon>Magnoliopsida</taxon>
        <taxon>eudicotyledons</taxon>
        <taxon>Gunneridae</taxon>
        <taxon>Pentapetalae</taxon>
        <taxon>rosids</taxon>
        <taxon>malvids</taxon>
        <taxon>Brassicales</taxon>
        <taxon>Brassicaceae</taxon>
        <taxon>Brassiceae</taxon>
        <taxon>Brassica</taxon>
    </lineage>
</organism>